<accession>A0A2Z6PGN7</accession>
<evidence type="ECO:0000313" key="3">
    <source>
        <dbReference type="Proteomes" id="UP000242715"/>
    </source>
</evidence>
<dbReference type="Proteomes" id="UP000242715">
    <property type="component" value="Unassembled WGS sequence"/>
</dbReference>
<dbReference type="PANTHER" id="PTHR47481:SF10">
    <property type="entry name" value="COPIA-LIKE POLYPROTEIN_RETROTRANSPOSON"/>
    <property type="match status" value="1"/>
</dbReference>
<sequence length="259" mass="29162">MIIYLLDYYNTWSELFKIHARVHQVIDHIIPTEPAPSPDLKTTDPQLWQRLDVVVLQWIYGTISDDLLNTIIERDSTAEKAWNQLFDIFYDNKNSRALYLEQEFSNTRMEQFPDAAAYCQHLKSLSDQLSNVGAPVSEERLVLQLISGLTEAYATVGSQIRHKDSLPPFYKARSMIILEETAKAKKTAISTEPSAFISYHNDAQALAGKNRNNNNNNSGGNNGRGGRATMGISMATMANSTMSLSHDKCIATTTWNTWP</sequence>
<evidence type="ECO:0000256" key="1">
    <source>
        <dbReference type="SAM" id="MobiDB-lite"/>
    </source>
</evidence>
<protein>
    <recommendedName>
        <fullName evidence="4">Retrotransposon gag domain-containing protein</fullName>
    </recommendedName>
</protein>
<evidence type="ECO:0000313" key="2">
    <source>
        <dbReference type="EMBL" id="GAU49192.1"/>
    </source>
</evidence>
<dbReference type="AlphaFoldDB" id="A0A2Z6PGN7"/>
<proteinExistence type="predicted"/>
<gene>
    <name evidence="2" type="ORF">TSUD_191310</name>
</gene>
<organism evidence="2 3">
    <name type="scientific">Trifolium subterraneum</name>
    <name type="common">Subterranean clover</name>
    <dbReference type="NCBI Taxonomy" id="3900"/>
    <lineage>
        <taxon>Eukaryota</taxon>
        <taxon>Viridiplantae</taxon>
        <taxon>Streptophyta</taxon>
        <taxon>Embryophyta</taxon>
        <taxon>Tracheophyta</taxon>
        <taxon>Spermatophyta</taxon>
        <taxon>Magnoliopsida</taxon>
        <taxon>eudicotyledons</taxon>
        <taxon>Gunneridae</taxon>
        <taxon>Pentapetalae</taxon>
        <taxon>rosids</taxon>
        <taxon>fabids</taxon>
        <taxon>Fabales</taxon>
        <taxon>Fabaceae</taxon>
        <taxon>Papilionoideae</taxon>
        <taxon>50 kb inversion clade</taxon>
        <taxon>NPAAA clade</taxon>
        <taxon>Hologalegina</taxon>
        <taxon>IRL clade</taxon>
        <taxon>Trifolieae</taxon>
        <taxon>Trifolium</taxon>
    </lineage>
</organism>
<feature type="region of interest" description="Disordered" evidence="1">
    <location>
        <begin position="207"/>
        <end position="228"/>
    </location>
</feature>
<reference evidence="3" key="1">
    <citation type="journal article" date="2017" name="Front. Plant Sci.">
        <title>Climate Clever Clovers: New Paradigm to Reduce the Environmental Footprint of Ruminants by Breeding Low Methanogenic Forages Utilizing Haplotype Variation.</title>
        <authorList>
            <person name="Kaur P."/>
            <person name="Appels R."/>
            <person name="Bayer P.E."/>
            <person name="Keeble-Gagnere G."/>
            <person name="Wang J."/>
            <person name="Hirakawa H."/>
            <person name="Shirasawa K."/>
            <person name="Vercoe P."/>
            <person name="Stefanova K."/>
            <person name="Durmic Z."/>
            <person name="Nichols P."/>
            <person name="Revell C."/>
            <person name="Isobe S.N."/>
            <person name="Edwards D."/>
            <person name="Erskine W."/>
        </authorList>
    </citation>
    <scope>NUCLEOTIDE SEQUENCE [LARGE SCALE GENOMIC DNA]</scope>
    <source>
        <strain evidence="3">cv. Daliak</strain>
    </source>
</reference>
<dbReference type="PANTHER" id="PTHR47481">
    <property type="match status" value="1"/>
</dbReference>
<dbReference type="EMBL" id="DF974527">
    <property type="protein sequence ID" value="GAU49192.1"/>
    <property type="molecule type" value="Genomic_DNA"/>
</dbReference>
<name>A0A2Z6PGN7_TRISU</name>
<keyword evidence="3" id="KW-1185">Reference proteome</keyword>
<feature type="compositionally biased region" description="Low complexity" evidence="1">
    <location>
        <begin position="210"/>
        <end position="219"/>
    </location>
</feature>
<evidence type="ECO:0008006" key="4">
    <source>
        <dbReference type="Google" id="ProtNLM"/>
    </source>
</evidence>
<dbReference type="OrthoDB" id="1729427at2759"/>
<dbReference type="Pfam" id="PF14223">
    <property type="entry name" value="Retrotran_gag_2"/>
    <property type="match status" value="1"/>
</dbReference>